<dbReference type="EMBL" id="JAOPLV010000005">
    <property type="protein sequence ID" value="MDM5140597.1"/>
    <property type="molecule type" value="Genomic_DNA"/>
</dbReference>
<evidence type="ECO:0000313" key="2">
    <source>
        <dbReference type="Proteomes" id="UP001168216"/>
    </source>
</evidence>
<proteinExistence type="predicted"/>
<comment type="caution">
    <text evidence="1">The sequence shown here is derived from an EMBL/GenBank/DDBJ whole genome shotgun (WGS) entry which is preliminary data.</text>
</comment>
<evidence type="ECO:0000313" key="1">
    <source>
        <dbReference type="EMBL" id="MDM5140597.1"/>
    </source>
</evidence>
<sequence>MLGIWLSVAQVVISGYQPIAEQTWVQLNPEYYPLHRSPPAMFVAWRGNQFPPLELKQKKGRWQVLFPARLVPPFDLFEGEAQLSKAYLARLRRIDEAAYGLAPVAPVTSPHYSEQEVAGLGVPFMAEFTPPVMPGQRYTTSLGTERLAVSLALNATWRAPDTLLVRVANGETTLAVNASSGGETLTLSAPAAGNGKRVCHQVASGETLWRIAATLAQNGTITGAAGDTYSYLLAIVDDNRPLMGNSIRVKAGDTLYCPAPQTLARFDALSAAERQQRFARLEQGR</sequence>
<evidence type="ECO:0008006" key="3">
    <source>
        <dbReference type="Google" id="ProtNLM"/>
    </source>
</evidence>
<dbReference type="Proteomes" id="UP001168216">
    <property type="component" value="Unassembled WGS sequence"/>
</dbReference>
<dbReference type="RefSeq" id="WP_290022113.1">
    <property type="nucleotide sequence ID" value="NZ_JAOPLV010000005.1"/>
</dbReference>
<name>A0AAW7I9S8_9GAMM</name>
<gene>
    <name evidence="1" type="ORF">OB959_12425</name>
</gene>
<protein>
    <recommendedName>
        <fullName evidence="3">LysM domain-containing protein</fullName>
    </recommendedName>
</protein>
<accession>A0AAW7I9S8</accession>
<dbReference type="AlphaFoldDB" id="A0AAW7I9S8"/>
<reference evidence="1" key="1">
    <citation type="submission" date="2023-08" db="EMBL/GenBank/DDBJ databases">
        <title>WGS of Aeromonas isolates.</title>
        <authorList>
            <person name="Lee H."/>
        </authorList>
    </citation>
    <scope>NUCLEOTIDE SEQUENCE</scope>
    <source>
        <strain evidence="1">SL22</strain>
    </source>
</reference>
<organism evidence="1 2">
    <name type="scientific">Aeromonas bestiarum</name>
    <dbReference type="NCBI Taxonomy" id="105751"/>
    <lineage>
        <taxon>Bacteria</taxon>
        <taxon>Pseudomonadati</taxon>
        <taxon>Pseudomonadota</taxon>
        <taxon>Gammaproteobacteria</taxon>
        <taxon>Aeromonadales</taxon>
        <taxon>Aeromonadaceae</taxon>
        <taxon>Aeromonas</taxon>
    </lineage>
</organism>